<dbReference type="EMBL" id="MUJZ01057406">
    <property type="protein sequence ID" value="OTF72197.1"/>
    <property type="molecule type" value="Genomic_DNA"/>
</dbReference>
<proteinExistence type="predicted"/>
<protein>
    <submittedName>
        <fullName evidence="1">Uncharacterized protein</fullName>
    </submittedName>
</protein>
<evidence type="ECO:0000313" key="1">
    <source>
        <dbReference type="EMBL" id="OTF72197.1"/>
    </source>
</evidence>
<name>A0A1Y3AW34_EURMA</name>
<organism evidence="1 2">
    <name type="scientific">Euroglyphus maynei</name>
    <name type="common">Mayne's house dust mite</name>
    <dbReference type="NCBI Taxonomy" id="6958"/>
    <lineage>
        <taxon>Eukaryota</taxon>
        <taxon>Metazoa</taxon>
        <taxon>Ecdysozoa</taxon>
        <taxon>Arthropoda</taxon>
        <taxon>Chelicerata</taxon>
        <taxon>Arachnida</taxon>
        <taxon>Acari</taxon>
        <taxon>Acariformes</taxon>
        <taxon>Sarcoptiformes</taxon>
        <taxon>Astigmata</taxon>
        <taxon>Psoroptidia</taxon>
        <taxon>Analgoidea</taxon>
        <taxon>Pyroglyphidae</taxon>
        <taxon>Pyroglyphinae</taxon>
        <taxon>Euroglyphus</taxon>
    </lineage>
</organism>
<gene>
    <name evidence="1" type="ORF">BLA29_013246</name>
</gene>
<reference evidence="1 2" key="1">
    <citation type="submission" date="2017-03" db="EMBL/GenBank/DDBJ databases">
        <title>Genome Survey of Euroglyphus maynei.</title>
        <authorList>
            <person name="Arlian L.G."/>
            <person name="Morgan M.S."/>
            <person name="Rider S.D."/>
        </authorList>
    </citation>
    <scope>NUCLEOTIDE SEQUENCE [LARGE SCALE GENOMIC DNA]</scope>
    <source>
        <strain evidence="1">Arlian Lab</strain>
        <tissue evidence="1">Whole body</tissue>
    </source>
</reference>
<keyword evidence="2" id="KW-1185">Reference proteome</keyword>
<sequence>MFISKETKAKLLISNSNISNYRSIFTKLRFKFELTGEMQLIEAIFYSKETLTDVKKWFLEHYGNVLVGRSVQFKQGLSLLTDEDDTLETLKLSPASTLLAIVVD</sequence>
<dbReference type="Proteomes" id="UP000194236">
    <property type="component" value="Unassembled WGS sequence"/>
</dbReference>
<comment type="caution">
    <text evidence="1">The sequence shown here is derived from an EMBL/GenBank/DDBJ whole genome shotgun (WGS) entry which is preliminary data.</text>
</comment>
<evidence type="ECO:0000313" key="2">
    <source>
        <dbReference type="Proteomes" id="UP000194236"/>
    </source>
</evidence>
<accession>A0A1Y3AW34</accession>
<dbReference type="AlphaFoldDB" id="A0A1Y3AW34"/>